<dbReference type="CDD" id="cd01109">
    <property type="entry name" value="HTH_YyaN"/>
    <property type="match status" value="1"/>
</dbReference>
<dbReference type="InterPro" id="IPR000551">
    <property type="entry name" value="MerR-type_HTH_dom"/>
</dbReference>
<organism evidence="4 5">
    <name type="scientific">Streptococcus dentapri</name>
    <dbReference type="NCBI Taxonomy" id="573564"/>
    <lineage>
        <taxon>Bacteria</taxon>
        <taxon>Bacillati</taxon>
        <taxon>Bacillota</taxon>
        <taxon>Bacilli</taxon>
        <taxon>Lactobacillales</taxon>
        <taxon>Streptococcaceae</taxon>
        <taxon>Streptococcus</taxon>
    </lineage>
</organism>
<evidence type="ECO:0000313" key="4">
    <source>
        <dbReference type="EMBL" id="MFC3931652.1"/>
    </source>
</evidence>
<feature type="coiled-coil region" evidence="2">
    <location>
        <begin position="81"/>
        <end position="115"/>
    </location>
</feature>
<gene>
    <name evidence="4" type="ORF">ACFOSE_02445</name>
</gene>
<dbReference type="SMART" id="SM00422">
    <property type="entry name" value="HTH_MERR"/>
    <property type="match status" value="1"/>
</dbReference>
<dbReference type="PANTHER" id="PTHR30204:SF98">
    <property type="entry name" value="HTH-TYPE TRANSCRIPTIONAL REGULATOR ADHR"/>
    <property type="match status" value="1"/>
</dbReference>
<dbReference type="EMBL" id="JBHSAC010000021">
    <property type="protein sequence ID" value="MFC3931652.1"/>
    <property type="molecule type" value="Genomic_DNA"/>
</dbReference>
<proteinExistence type="predicted"/>
<evidence type="ECO:0000256" key="2">
    <source>
        <dbReference type="SAM" id="Coils"/>
    </source>
</evidence>
<dbReference type="RefSeq" id="WP_380430045.1">
    <property type="nucleotide sequence ID" value="NZ_JBHSAC010000021.1"/>
</dbReference>
<dbReference type="PROSITE" id="PS50937">
    <property type="entry name" value="HTH_MERR_2"/>
    <property type="match status" value="1"/>
</dbReference>
<sequence length="120" mass="14525">MYTIGEFSRLTELSIHTLRFYEKEELLEPRRDRINRRSYSEQDLAWVAFIKRLKNTGMSLKNIKIYSDLRKKGETTYRERLELLEEHTKNLDNKIASLLKNKENLAQKIAFYQEQIVKQR</sequence>
<comment type="caution">
    <text evidence="4">The sequence shown here is derived from an EMBL/GenBank/DDBJ whole genome shotgun (WGS) entry which is preliminary data.</text>
</comment>
<feature type="domain" description="HTH merR-type" evidence="3">
    <location>
        <begin position="1"/>
        <end position="69"/>
    </location>
</feature>
<protein>
    <submittedName>
        <fullName evidence="4">MerR family transcriptional regulator</fullName>
    </submittedName>
</protein>
<reference evidence="5" key="1">
    <citation type="journal article" date="2019" name="Int. J. Syst. Evol. Microbiol.">
        <title>The Global Catalogue of Microorganisms (GCM) 10K type strain sequencing project: providing services to taxonomists for standard genome sequencing and annotation.</title>
        <authorList>
            <consortium name="The Broad Institute Genomics Platform"/>
            <consortium name="The Broad Institute Genome Sequencing Center for Infectious Disease"/>
            <person name="Wu L."/>
            <person name="Ma J."/>
        </authorList>
    </citation>
    <scope>NUCLEOTIDE SEQUENCE [LARGE SCALE GENOMIC DNA]</scope>
    <source>
        <strain evidence="5">CCUG 58728</strain>
    </source>
</reference>
<keyword evidence="2" id="KW-0175">Coiled coil</keyword>
<dbReference type="PANTHER" id="PTHR30204">
    <property type="entry name" value="REDOX-CYCLING DRUG-SENSING TRANSCRIPTIONAL ACTIVATOR SOXR"/>
    <property type="match status" value="1"/>
</dbReference>
<keyword evidence="5" id="KW-1185">Reference proteome</keyword>
<evidence type="ECO:0000259" key="3">
    <source>
        <dbReference type="PROSITE" id="PS50937"/>
    </source>
</evidence>
<evidence type="ECO:0000313" key="5">
    <source>
        <dbReference type="Proteomes" id="UP001595901"/>
    </source>
</evidence>
<evidence type="ECO:0000256" key="1">
    <source>
        <dbReference type="ARBA" id="ARBA00023125"/>
    </source>
</evidence>
<keyword evidence="1" id="KW-0238">DNA-binding</keyword>
<dbReference type="Pfam" id="PF13411">
    <property type="entry name" value="MerR_1"/>
    <property type="match status" value="1"/>
</dbReference>
<dbReference type="PRINTS" id="PR00040">
    <property type="entry name" value="HTHMERR"/>
</dbReference>
<dbReference type="SUPFAM" id="SSF46955">
    <property type="entry name" value="Putative DNA-binding domain"/>
    <property type="match status" value="1"/>
</dbReference>
<accession>A0ABV8CZS1</accession>
<dbReference type="Gene3D" id="1.10.1660.10">
    <property type="match status" value="1"/>
</dbReference>
<dbReference type="InterPro" id="IPR047057">
    <property type="entry name" value="MerR_fam"/>
</dbReference>
<dbReference type="InterPro" id="IPR009061">
    <property type="entry name" value="DNA-bd_dom_put_sf"/>
</dbReference>
<dbReference type="Proteomes" id="UP001595901">
    <property type="component" value="Unassembled WGS sequence"/>
</dbReference>
<name>A0ABV8CZS1_9STRE</name>